<dbReference type="InterPro" id="IPR012341">
    <property type="entry name" value="6hp_glycosidase-like_sf"/>
</dbReference>
<dbReference type="PANTHER" id="PTHR34987:SF2">
    <property type="entry name" value="B, PUTATIVE (AFU_ORTHOLOGUE AFUA_7G05040)-RELATED"/>
    <property type="match status" value="1"/>
</dbReference>
<dbReference type="SUPFAM" id="SSF49785">
    <property type="entry name" value="Galactose-binding domain-like"/>
    <property type="match status" value="1"/>
</dbReference>
<feature type="signal peptide" evidence="1">
    <location>
        <begin position="1"/>
        <end position="20"/>
    </location>
</feature>
<dbReference type="Gene3D" id="1.50.10.10">
    <property type="match status" value="1"/>
</dbReference>
<dbReference type="Pfam" id="PF17389">
    <property type="entry name" value="Bac_rhamnosid6H"/>
    <property type="match status" value="1"/>
</dbReference>
<protein>
    <submittedName>
        <fullName evidence="4">Alpha-L-rhamnosidase</fullName>
    </submittedName>
</protein>
<evidence type="ECO:0000259" key="2">
    <source>
        <dbReference type="Pfam" id="PF17389"/>
    </source>
</evidence>
<dbReference type="InterPro" id="IPR035398">
    <property type="entry name" value="Bac_rhamnosid_C"/>
</dbReference>
<sequence>MKKLLYLLALVLVSGTGAFAQFGPQRNPAAPFDLATENWNARWISVPEMEPQGYGVYYFRKDVDLVAVPGDYVVHVTGDNRYKLYVNETLVSLGPAKGDATHWNYETVDLAPWLKAGKNVIAALVYHEGPDKPDSQVSVSAGFLLQGEGNARGLYTDRTWKCLADKAYSPLRVNVSGYYVAGPGEQVDFNVRANGWNTAAVSTEGWLDARQGPAGEPKNVMSSNQGDGHNLVPSRLPQMELTLQRLSTVRKAEGVKVSDLFLAGNGAITIPADSKAELLLDQGFLTNAYFNLRMSGGKDAKVRIGYAEALFVPAAQPDAPDLPPGMKLEDIPEDIIAQYANRPRMQRTAGKGNRNEVDGKIFQGREDVLISNGSDNQEFTTLSWRTYRYIRIQVETAGQPLVLKDVSGTFTGYPFQLAASLDTDRQELKDMLEVGWRTARLCAVETYMDCPYYEQLQYLGDTRIQALVTLYNSKDDRLVRNFLYLADISRNADGITKSRYPTTIPQYIQPYALSYIYALHDYLMYGGDPQFVFDLLPGAEQILTYFNRFQQEDGRLKNLPGWNFSDWVYTPAWDYGAPLRGADGCSINMDLQLLYAYEMMADMESEAGFNDRAGLYADRAHQLADAVKAAYWNEERGLFSDRAEQDNYSQHANALAILCDIVPADQAEEIARKLLTDNTLNPCSVYYKFYLHQALVRAGLGDEYLSWLDIWRENLAMGMTTWGETSDVNGTRSDCHAWGSSPNIEFFRTVLGIDSDAVAFKKVRIEPHLGDLMKIGGTMPHPDGGIKVSYDRKGRNFRARIELPAGVTGEFHYGGKVWPLRGGLNEISVR</sequence>
<proteinExistence type="predicted"/>
<accession>W0FJM5</accession>
<dbReference type="GO" id="GO:0005975">
    <property type="term" value="P:carbohydrate metabolic process"/>
    <property type="evidence" value="ECO:0007669"/>
    <property type="project" value="InterPro"/>
</dbReference>
<dbReference type="PANTHER" id="PTHR34987">
    <property type="entry name" value="C, PUTATIVE (AFU_ORTHOLOGUE AFUA_3G02880)-RELATED"/>
    <property type="match status" value="1"/>
</dbReference>
<feature type="chain" id="PRO_5004788763" evidence="1">
    <location>
        <begin position="21"/>
        <end position="830"/>
    </location>
</feature>
<dbReference type="Pfam" id="PF17390">
    <property type="entry name" value="Bac_rhamnosid_C"/>
    <property type="match status" value="1"/>
</dbReference>
<evidence type="ECO:0000313" key="4">
    <source>
        <dbReference type="EMBL" id="AHF25043.1"/>
    </source>
</evidence>
<name>W0FJM5_9BACT</name>
<evidence type="ECO:0000259" key="3">
    <source>
        <dbReference type="Pfam" id="PF17390"/>
    </source>
</evidence>
<dbReference type="AlphaFoldDB" id="W0FJM5"/>
<feature type="domain" description="Alpha-L-rhamnosidase six-hairpin glycosidase" evidence="2">
    <location>
        <begin position="418"/>
        <end position="742"/>
    </location>
</feature>
<dbReference type="EMBL" id="KC246816">
    <property type="protein sequence ID" value="AHF25043.1"/>
    <property type="molecule type" value="Genomic_DNA"/>
</dbReference>
<dbReference type="InterPro" id="IPR008979">
    <property type="entry name" value="Galactose-bd-like_sf"/>
</dbReference>
<keyword evidence="1" id="KW-0732">Signal</keyword>
<evidence type="ECO:0000256" key="1">
    <source>
        <dbReference type="SAM" id="SignalP"/>
    </source>
</evidence>
<dbReference type="InterPro" id="IPR008928">
    <property type="entry name" value="6-hairpin_glycosidase_sf"/>
</dbReference>
<feature type="domain" description="Alpha-L-rhamnosidase C-terminal" evidence="3">
    <location>
        <begin position="752"/>
        <end position="811"/>
    </location>
</feature>
<organism evidence="4">
    <name type="scientific">uncultured bacterium Contig1514</name>
    <dbReference type="NCBI Taxonomy" id="1393445"/>
    <lineage>
        <taxon>Bacteria</taxon>
        <taxon>environmental samples</taxon>
    </lineage>
</organism>
<dbReference type="Gene3D" id="2.60.120.260">
    <property type="entry name" value="Galactose-binding domain-like"/>
    <property type="match status" value="1"/>
</dbReference>
<reference evidence="4" key="1">
    <citation type="journal article" date="2013" name="PLoS ONE">
        <title>Metagenomic insights into the carbohydrate-active enzymes carried by the microorganisms adhering to solid digesta in the rumen of cows.</title>
        <authorList>
            <person name="Wang L."/>
            <person name="Hatem A."/>
            <person name="Catalyurek U.V."/>
            <person name="Morrison M."/>
            <person name="Yu Z."/>
        </authorList>
    </citation>
    <scope>NUCLEOTIDE SEQUENCE</scope>
</reference>
<dbReference type="Gene3D" id="2.60.420.10">
    <property type="entry name" value="Maltose phosphorylase, domain 3"/>
    <property type="match status" value="1"/>
</dbReference>
<dbReference type="SUPFAM" id="SSF48208">
    <property type="entry name" value="Six-hairpin glycosidases"/>
    <property type="match status" value="1"/>
</dbReference>
<dbReference type="InterPro" id="IPR035396">
    <property type="entry name" value="Bac_rhamnosid6H"/>
</dbReference>